<dbReference type="InterPro" id="IPR014883">
    <property type="entry name" value="VRR_NUC"/>
</dbReference>
<evidence type="ECO:0000259" key="4">
    <source>
        <dbReference type="SMART" id="SM00990"/>
    </source>
</evidence>
<organism evidence="5">
    <name type="scientific">Candidatus Atribacter allofermentans</name>
    <dbReference type="NCBI Taxonomy" id="1852833"/>
    <lineage>
        <taxon>Bacteria</taxon>
        <taxon>Pseudomonadati</taxon>
        <taxon>Atribacterota</taxon>
        <taxon>Atribacteria</taxon>
        <taxon>Atribacterales</taxon>
        <taxon>Atribacteraceae</taxon>
        <taxon>Atribacter</taxon>
    </lineage>
</organism>
<dbReference type="GO" id="GO:0016788">
    <property type="term" value="F:hydrolase activity, acting on ester bonds"/>
    <property type="evidence" value="ECO:0007669"/>
    <property type="project" value="InterPro"/>
</dbReference>
<evidence type="ECO:0000313" key="5">
    <source>
        <dbReference type="EMBL" id="OQA61734.1"/>
    </source>
</evidence>
<dbReference type="Pfam" id="PF08774">
    <property type="entry name" value="VRR_NUC"/>
    <property type="match status" value="1"/>
</dbReference>
<dbReference type="AlphaFoldDB" id="A0A1V5T538"/>
<feature type="domain" description="VRR-NUC" evidence="4">
    <location>
        <begin position="5"/>
        <end position="104"/>
    </location>
</feature>
<keyword evidence="2" id="KW-0540">Nuclease</keyword>
<protein>
    <submittedName>
        <fullName evidence="5">VRR-NUC domain protein</fullName>
    </submittedName>
</protein>
<proteinExistence type="predicted"/>
<dbReference type="GO" id="GO:0003676">
    <property type="term" value="F:nucleic acid binding"/>
    <property type="evidence" value="ECO:0007669"/>
    <property type="project" value="InterPro"/>
</dbReference>
<comment type="cofactor">
    <cofactor evidence="1">
        <name>Mg(2+)</name>
        <dbReference type="ChEBI" id="CHEBI:18420"/>
    </cofactor>
</comment>
<dbReference type="SMART" id="SM00990">
    <property type="entry name" value="VRR_NUC"/>
    <property type="match status" value="1"/>
</dbReference>
<evidence type="ECO:0000256" key="2">
    <source>
        <dbReference type="ARBA" id="ARBA00022722"/>
    </source>
</evidence>
<name>A0A1V5T538_9BACT</name>
<dbReference type="GO" id="GO:0004518">
    <property type="term" value="F:nuclease activity"/>
    <property type="evidence" value="ECO:0007669"/>
    <property type="project" value="UniProtKB-KW"/>
</dbReference>
<keyword evidence="3" id="KW-0378">Hydrolase</keyword>
<comment type="caution">
    <text evidence="5">The sequence shown here is derived from an EMBL/GenBank/DDBJ whole genome shotgun (WGS) entry which is preliminary data.</text>
</comment>
<gene>
    <name evidence="5" type="ORF">BWY41_00028</name>
</gene>
<dbReference type="InterPro" id="IPR011856">
    <property type="entry name" value="tRNA_endonuc-like_dom_sf"/>
</dbReference>
<evidence type="ECO:0000256" key="3">
    <source>
        <dbReference type="ARBA" id="ARBA00022801"/>
    </source>
</evidence>
<sequence length="135" mass="16032">MNKGPSEDILQQHCFQWFRLQYPDRIIYHVPNGGKRNYLEAVKFKRMGVVAGVPDLVIPEPTQEYHGLYIELKANKNKPTANQRTMIEQLASRGYRVEVCNEFEQFKRVVKGYFEGRMKFTLYMTQKEFEEKFSN</sequence>
<reference evidence="5" key="1">
    <citation type="submission" date="2017-02" db="EMBL/GenBank/DDBJ databases">
        <title>Delving into the versatile metabolic prowess of the omnipresent phylum Bacteroidetes.</title>
        <authorList>
            <person name="Nobu M.K."/>
            <person name="Mei R."/>
            <person name="Narihiro T."/>
            <person name="Kuroda K."/>
            <person name="Liu W.-T."/>
        </authorList>
    </citation>
    <scope>NUCLEOTIDE SEQUENCE</scope>
    <source>
        <strain evidence="5">ADurb.Bin276</strain>
    </source>
</reference>
<accession>A0A1V5T538</accession>
<dbReference type="Gene3D" id="3.40.1350.10">
    <property type="match status" value="1"/>
</dbReference>
<dbReference type="Proteomes" id="UP000485569">
    <property type="component" value="Unassembled WGS sequence"/>
</dbReference>
<evidence type="ECO:0000256" key="1">
    <source>
        <dbReference type="ARBA" id="ARBA00001946"/>
    </source>
</evidence>
<dbReference type="EMBL" id="MWBQ01000009">
    <property type="protein sequence ID" value="OQA61734.1"/>
    <property type="molecule type" value="Genomic_DNA"/>
</dbReference>